<keyword evidence="2" id="KW-1185">Reference proteome</keyword>
<dbReference type="InterPro" id="IPR017166">
    <property type="entry name" value="UCP037290"/>
</dbReference>
<dbReference type="InterPro" id="IPR047610">
    <property type="entry name" value="ImuA_translesion"/>
</dbReference>
<dbReference type="EMBL" id="QPJK01000006">
    <property type="protein sequence ID" value="RCW69287.1"/>
    <property type="molecule type" value="Genomic_DNA"/>
</dbReference>
<dbReference type="SUPFAM" id="SSF52540">
    <property type="entry name" value="P-loop containing nucleoside triphosphate hydrolases"/>
    <property type="match status" value="1"/>
</dbReference>
<reference evidence="1 2" key="1">
    <citation type="submission" date="2018-07" db="EMBL/GenBank/DDBJ databases">
        <title>Genomic Encyclopedia of Type Strains, Phase IV (KMG-IV): sequencing the most valuable type-strain genomes for metagenomic binning, comparative biology and taxonomic classification.</title>
        <authorList>
            <person name="Goeker M."/>
        </authorList>
    </citation>
    <scope>NUCLEOTIDE SEQUENCE [LARGE SCALE GENOMIC DNA]</scope>
    <source>
        <strain evidence="1 2">DSM 21634</strain>
    </source>
</reference>
<gene>
    <name evidence="1" type="ORF">DES41_106158</name>
</gene>
<evidence type="ECO:0000313" key="2">
    <source>
        <dbReference type="Proteomes" id="UP000252884"/>
    </source>
</evidence>
<organism evidence="1 2">
    <name type="scientific">Pseudorhodoferax soli</name>
    <dbReference type="NCBI Taxonomy" id="545864"/>
    <lineage>
        <taxon>Bacteria</taxon>
        <taxon>Pseudomonadati</taxon>
        <taxon>Pseudomonadota</taxon>
        <taxon>Betaproteobacteria</taxon>
        <taxon>Burkholderiales</taxon>
        <taxon>Comamonadaceae</taxon>
    </lineage>
</organism>
<comment type="caution">
    <text evidence="1">The sequence shown here is derived from an EMBL/GenBank/DDBJ whole genome shotgun (WGS) entry which is preliminary data.</text>
</comment>
<proteinExistence type="predicted"/>
<name>A0A368XRW7_9BURK</name>
<protein>
    <submittedName>
        <fullName evidence="1">Protein ImuA</fullName>
    </submittedName>
</protein>
<dbReference type="NCBIfam" id="NF033429">
    <property type="entry name" value="ImuA_translesion"/>
    <property type="match status" value="1"/>
</dbReference>
<dbReference type="PIRSF" id="PIRSF037290">
    <property type="entry name" value="UCP037290"/>
    <property type="match status" value="1"/>
</dbReference>
<dbReference type="AlphaFoldDB" id="A0A368XRW7"/>
<dbReference type="RefSeq" id="WP_114469703.1">
    <property type="nucleotide sequence ID" value="NZ_QPJK01000006.1"/>
</dbReference>
<accession>A0A368XRW7</accession>
<evidence type="ECO:0000313" key="1">
    <source>
        <dbReference type="EMBL" id="RCW69287.1"/>
    </source>
</evidence>
<sequence length="245" mass="25552">MGSLPSFLPERADVWRGDALGLAPAAALPSGHAVLDAELPGGGWPAAGLTELLQAPGMQGACHDWRLLLPTLARLTTSAQGPVALVGAPDGLQPFAPALAAQGLPATRLLWVQPVDDKALLWAGEQALRCADVPAVLAWLPRARADGLRRLHLAALDHGKPLFAWRPATAQAESSPAPLRLLVEADGSTLQVLAFKRRGPPMVRPVGLAPHAPALAALLALRRRSQAAQPASPEVRHVLGRPVAA</sequence>
<dbReference type="Proteomes" id="UP000252884">
    <property type="component" value="Unassembled WGS sequence"/>
</dbReference>
<dbReference type="Gene3D" id="3.40.50.300">
    <property type="entry name" value="P-loop containing nucleotide triphosphate hydrolases"/>
    <property type="match status" value="1"/>
</dbReference>
<dbReference type="OrthoDB" id="9811176at2"/>
<dbReference type="InterPro" id="IPR027417">
    <property type="entry name" value="P-loop_NTPase"/>
</dbReference>